<evidence type="ECO:0000256" key="7">
    <source>
        <dbReference type="PIRSR" id="PIRSR601765-1"/>
    </source>
</evidence>
<dbReference type="EMBL" id="ALPT02000049">
    <property type="protein sequence ID" value="KGA96703.1"/>
    <property type="molecule type" value="Genomic_DNA"/>
</dbReference>
<gene>
    <name evidence="8" type="ORF">BALCAV_0214485</name>
</gene>
<keyword evidence="3 7" id="KW-0479">Metal-binding</keyword>
<evidence type="ECO:0000313" key="9">
    <source>
        <dbReference type="Proteomes" id="UP000002754"/>
    </source>
</evidence>
<dbReference type="InterPro" id="IPR015892">
    <property type="entry name" value="Carbonic_anhydrase_CS"/>
</dbReference>
<evidence type="ECO:0000256" key="6">
    <source>
        <dbReference type="ARBA" id="ARBA00048348"/>
    </source>
</evidence>
<dbReference type="Pfam" id="PF00484">
    <property type="entry name" value="Pro_CA"/>
    <property type="match status" value="1"/>
</dbReference>
<comment type="similarity">
    <text evidence="1">Belongs to the beta-class carbonic anhydrase family.</text>
</comment>
<dbReference type="SMART" id="SM00947">
    <property type="entry name" value="Pro_CA"/>
    <property type="match status" value="1"/>
</dbReference>
<evidence type="ECO:0000256" key="2">
    <source>
        <dbReference type="ARBA" id="ARBA00012925"/>
    </source>
</evidence>
<evidence type="ECO:0000256" key="1">
    <source>
        <dbReference type="ARBA" id="ARBA00006217"/>
    </source>
</evidence>
<comment type="caution">
    <text evidence="8">The sequence shown here is derived from an EMBL/GenBank/DDBJ whole genome shotgun (WGS) entry which is preliminary data.</text>
</comment>
<keyword evidence="9" id="KW-1185">Reference proteome</keyword>
<dbReference type="InterPro" id="IPR036874">
    <property type="entry name" value="Carbonic_anhydrase_sf"/>
</dbReference>
<dbReference type="Gene3D" id="3.40.1050.10">
    <property type="entry name" value="Carbonic anhydrase"/>
    <property type="match status" value="1"/>
</dbReference>
<dbReference type="PANTHER" id="PTHR11002:SF76">
    <property type="entry name" value="CARBONIC ANHYDRASE"/>
    <property type="match status" value="1"/>
</dbReference>
<dbReference type="STRING" id="1218173.BALCAV_0214485"/>
<feature type="binding site" evidence="7">
    <location>
        <position position="100"/>
    </location>
    <ligand>
        <name>Zn(2+)</name>
        <dbReference type="ChEBI" id="CHEBI:29105"/>
    </ligand>
</feature>
<reference evidence="8 9" key="1">
    <citation type="journal article" date="2014" name="Genome Announc.">
        <title>Draft Genome Sequence of Bacillus alcalophilus AV1934, a Classic Alkaliphile Isolated from Human Feces in 1934.</title>
        <authorList>
            <person name="Attie O."/>
            <person name="Jayaprakash A."/>
            <person name="Shah H."/>
            <person name="Paulsen I.T."/>
            <person name="Morino M."/>
            <person name="Takahashi Y."/>
            <person name="Narumi I."/>
            <person name="Sachidanandam R."/>
            <person name="Satoh K."/>
            <person name="Ito M."/>
            <person name="Krulwich T.A."/>
        </authorList>
    </citation>
    <scope>NUCLEOTIDE SEQUENCE [LARGE SCALE GENOMIC DNA]</scope>
    <source>
        <strain evidence="8 9">AV1934</strain>
    </source>
</reference>
<dbReference type="AlphaFoldDB" id="A0A094WL93"/>
<dbReference type="SUPFAM" id="SSF53056">
    <property type="entry name" value="beta-carbonic anhydrase, cab"/>
    <property type="match status" value="1"/>
</dbReference>
<evidence type="ECO:0000256" key="5">
    <source>
        <dbReference type="ARBA" id="ARBA00023239"/>
    </source>
</evidence>
<comment type="cofactor">
    <cofactor evidence="7">
        <name>Zn(2+)</name>
        <dbReference type="ChEBI" id="CHEBI:29105"/>
    </cofactor>
    <text evidence="7">Binds 1 zinc ion per subunit.</text>
</comment>
<keyword evidence="4 7" id="KW-0862">Zinc</keyword>
<dbReference type="InterPro" id="IPR001765">
    <property type="entry name" value="Carbonic_anhydrase"/>
</dbReference>
<dbReference type="GO" id="GO:0015976">
    <property type="term" value="P:carbon utilization"/>
    <property type="evidence" value="ECO:0007669"/>
    <property type="project" value="InterPro"/>
</dbReference>
<accession>A0A094WL93</accession>
<dbReference type="PANTHER" id="PTHR11002">
    <property type="entry name" value="CARBONIC ANHYDRASE"/>
    <property type="match status" value="1"/>
</dbReference>
<dbReference type="Proteomes" id="UP000002754">
    <property type="component" value="Unassembled WGS sequence"/>
</dbReference>
<dbReference type="GO" id="GO:0008270">
    <property type="term" value="F:zinc ion binding"/>
    <property type="evidence" value="ECO:0007669"/>
    <property type="project" value="InterPro"/>
</dbReference>
<organism evidence="8 9">
    <name type="scientific">Alkalihalobacillus alcalophilus ATCC 27647 = CGMCC 1.3604</name>
    <dbReference type="NCBI Taxonomy" id="1218173"/>
    <lineage>
        <taxon>Bacteria</taxon>
        <taxon>Bacillati</taxon>
        <taxon>Bacillota</taxon>
        <taxon>Bacilli</taxon>
        <taxon>Bacillales</taxon>
        <taxon>Bacillaceae</taxon>
        <taxon>Alkalihalobacillus</taxon>
    </lineage>
</organism>
<feature type="binding site" evidence="7">
    <location>
        <position position="43"/>
    </location>
    <ligand>
        <name>Zn(2+)</name>
        <dbReference type="ChEBI" id="CHEBI:29105"/>
    </ligand>
</feature>
<proteinExistence type="inferred from homology"/>
<name>A0A094WL93_ALKAL</name>
<dbReference type="PROSITE" id="PS00704">
    <property type="entry name" value="PROK_CO2_ANHYDRASE_1"/>
    <property type="match status" value="1"/>
</dbReference>
<protein>
    <recommendedName>
        <fullName evidence="2">carbonic anhydrase</fullName>
        <ecNumber evidence="2">4.2.1.1</ecNumber>
    </recommendedName>
</protein>
<dbReference type="GO" id="GO:0004089">
    <property type="term" value="F:carbonate dehydratase activity"/>
    <property type="evidence" value="ECO:0007669"/>
    <property type="project" value="UniProtKB-EC"/>
</dbReference>
<sequence length="188" mass="21670">MEELELRKKNEEFIQRIKEQDPTFFDELKKGQTPEFFVLSCSDSRVSPSVITQMPLGHMFVHRNIANQVVTEDESFSASLYYALKHLKVKKIVIKGHTDCGGVKAAWLENDEQELKGWISRVRASLPDKSTTIEPVSMDELTKLNVLKQVERLMEHPIYKEYGTDIEVLGCLFHVESGELERVFPLEN</sequence>
<evidence type="ECO:0000313" key="8">
    <source>
        <dbReference type="EMBL" id="KGA96703.1"/>
    </source>
</evidence>
<dbReference type="eggNOG" id="COG0288">
    <property type="taxonomic scope" value="Bacteria"/>
</dbReference>
<dbReference type="EC" id="4.2.1.1" evidence="2"/>
<feature type="binding site" evidence="7">
    <location>
        <position position="97"/>
    </location>
    <ligand>
        <name>Zn(2+)</name>
        <dbReference type="ChEBI" id="CHEBI:29105"/>
    </ligand>
</feature>
<evidence type="ECO:0000256" key="3">
    <source>
        <dbReference type="ARBA" id="ARBA00022723"/>
    </source>
</evidence>
<comment type="catalytic activity">
    <reaction evidence="6">
        <text>hydrogencarbonate + H(+) = CO2 + H2O</text>
        <dbReference type="Rhea" id="RHEA:10748"/>
        <dbReference type="ChEBI" id="CHEBI:15377"/>
        <dbReference type="ChEBI" id="CHEBI:15378"/>
        <dbReference type="ChEBI" id="CHEBI:16526"/>
        <dbReference type="ChEBI" id="CHEBI:17544"/>
        <dbReference type="EC" id="4.2.1.1"/>
    </reaction>
</comment>
<evidence type="ECO:0000256" key="4">
    <source>
        <dbReference type="ARBA" id="ARBA00022833"/>
    </source>
</evidence>
<keyword evidence="5" id="KW-0456">Lyase</keyword>
<feature type="binding site" evidence="7">
    <location>
        <position position="41"/>
    </location>
    <ligand>
        <name>Zn(2+)</name>
        <dbReference type="ChEBI" id="CHEBI:29105"/>
    </ligand>
</feature>
<dbReference type="RefSeq" id="WP_040324013.1">
    <property type="nucleotide sequence ID" value="NZ_ALPT02000049.1"/>
</dbReference>